<dbReference type="SUPFAM" id="SSF50249">
    <property type="entry name" value="Nucleic acid-binding proteins"/>
    <property type="match status" value="3"/>
</dbReference>
<evidence type="ECO:0008006" key="10">
    <source>
        <dbReference type="Google" id="ProtNLM"/>
    </source>
</evidence>
<dbReference type="EMBL" id="JASCZI010090836">
    <property type="protein sequence ID" value="MED6147018.1"/>
    <property type="molecule type" value="Genomic_DNA"/>
</dbReference>
<evidence type="ECO:0000313" key="9">
    <source>
        <dbReference type="Proteomes" id="UP001341840"/>
    </source>
</evidence>
<reference evidence="8 9" key="1">
    <citation type="journal article" date="2023" name="Plants (Basel)">
        <title>Bridging the Gap: Combining Genomics and Transcriptomics Approaches to Understand Stylosanthes scabra, an Orphan Legume from the Brazilian Caatinga.</title>
        <authorList>
            <person name="Ferreira-Neto J.R.C."/>
            <person name="da Silva M.D."/>
            <person name="Binneck E."/>
            <person name="de Melo N.F."/>
            <person name="da Silva R.H."/>
            <person name="de Melo A.L.T.M."/>
            <person name="Pandolfi V."/>
            <person name="Bustamante F.O."/>
            <person name="Brasileiro-Vidal A.C."/>
            <person name="Benko-Iseppon A.M."/>
        </authorList>
    </citation>
    <scope>NUCLEOTIDE SEQUENCE [LARGE SCALE GENOMIC DNA]</scope>
    <source>
        <tissue evidence="8">Leaves</tissue>
    </source>
</reference>
<dbReference type="PANTHER" id="PTHR47165">
    <property type="entry name" value="OS03G0429900 PROTEIN"/>
    <property type="match status" value="1"/>
</dbReference>
<feature type="domain" description="Replication factor A C-terminal" evidence="7">
    <location>
        <begin position="275"/>
        <end position="376"/>
    </location>
</feature>
<evidence type="ECO:0000313" key="8">
    <source>
        <dbReference type="EMBL" id="MED6147018.1"/>
    </source>
</evidence>
<evidence type="ECO:0000259" key="6">
    <source>
        <dbReference type="Pfam" id="PF02721"/>
    </source>
</evidence>
<proteinExistence type="inferred from homology"/>
<evidence type="ECO:0000256" key="3">
    <source>
        <dbReference type="ARBA" id="ARBA00022771"/>
    </source>
</evidence>
<evidence type="ECO:0000256" key="2">
    <source>
        <dbReference type="ARBA" id="ARBA00022723"/>
    </source>
</evidence>
<dbReference type="InterPro" id="IPR013955">
    <property type="entry name" value="Rep_factor-A_C"/>
</dbReference>
<sequence length="378" mass="42784">MYQMPCQWVSTDAYTLELVLQDKEGDRIQCSIPHESVSNFESLIQENSIYSMCNFIVKVVRGGLRVTSHKYKLGFYVKTSVRRLPSNEFPFSPFHFTPFPVIEAMCSLNNIFLIDCMGQVVGREDPEDIITKTGQSSKRLQLYLEDGEKNKMKCTLFGDFVDQALRYLEPLVIVTQLFKPHVFLSDVNVQASLYASHVLFNPSLPAVVEFRDRLLTLGEEFTQPISHVKSQGQRSVTDEISSGEFPLRTVEEVLNMTEPCSCWILASIVSIEGGRDGWFYASCKGCFKKVIPKNDVYHCGECGQHGTKPPIKYRLKVIVNDFTGCLNLLLWNSEGSMIVGKSAAEVRAAGKTEKDRCRPKILEEIIEKKFLFKISVNG</sequence>
<keyword evidence="2" id="KW-0479">Metal-binding</keyword>
<dbReference type="InterPro" id="IPR003871">
    <property type="entry name" value="RFA1B/D_OB_1st"/>
</dbReference>
<evidence type="ECO:0000259" key="7">
    <source>
        <dbReference type="Pfam" id="PF08646"/>
    </source>
</evidence>
<evidence type="ECO:0000256" key="1">
    <source>
        <dbReference type="ARBA" id="ARBA00005690"/>
    </source>
</evidence>
<dbReference type="CDD" id="cd04476">
    <property type="entry name" value="RPA1_DBD_C"/>
    <property type="match status" value="1"/>
</dbReference>
<feature type="domain" description="Replication protein A 70 kDa DNA-binding subunit B/D first OB fold" evidence="6">
    <location>
        <begin position="8"/>
        <end position="82"/>
    </location>
</feature>
<organism evidence="8 9">
    <name type="scientific">Stylosanthes scabra</name>
    <dbReference type="NCBI Taxonomy" id="79078"/>
    <lineage>
        <taxon>Eukaryota</taxon>
        <taxon>Viridiplantae</taxon>
        <taxon>Streptophyta</taxon>
        <taxon>Embryophyta</taxon>
        <taxon>Tracheophyta</taxon>
        <taxon>Spermatophyta</taxon>
        <taxon>Magnoliopsida</taxon>
        <taxon>eudicotyledons</taxon>
        <taxon>Gunneridae</taxon>
        <taxon>Pentapetalae</taxon>
        <taxon>rosids</taxon>
        <taxon>fabids</taxon>
        <taxon>Fabales</taxon>
        <taxon>Fabaceae</taxon>
        <taxon>Papilionoideae</taxon>
        <taxon>50 kb inversion clade</taxon>
        <taxon>dalbergioids sensu lato</taxon>
        <taxon>Dalbergieae</taxon>
        <taxon>Pterocarpus clade</taxon>
        <taxon>Stylosanthes</taxon>
    </lineage>
</organism>
<keyword evidence="4" id="KW-0862">Zinc</keyword>
<keyword evidence="3" id="KW-0863">Zinc-finger</keyword>
<keyword evidence="5" id="KW-0238">DNA-binding</keyword>
<gene>
    <name evidence="8" type="ORF">PIB30_117437</name>
</gene>
<evidence type="ECO:0000256" key="4">
    <source>
        <dbReference type="ARBA" id="ARBA00022833"/>
    </source>
</evidence>
<dbReference type="InterPro" id="IPR012340">
    <property type="entry name" value="NA-bd_OB-fold"/>
</dbReference>
<dbReference type="Gene3D" id="2.40.50.140">
    <property type="entry name" value="Nucleic acid-binding proteins"/>
    <property type="match status" value="3"/>
</dbReference>
<name>A0ABU6TGN5_9FABA</name>
<keyword evidence="9" id="KW-1185">Reference proteome</keyword>
<dbReference type="CDD" id="cd04480">
    <property type="entry name" value="RPA1_DBD_A_like"/>
    <property type="match status" value="1"/>
</dbReference>
<dbReference type="Proteomes" id="UP001341840">
    <property type="component" value="Unassembled WGS sequence"/>
</dbReference>
<dbReference type="CDD" id="cd04481">
    <property type="entry name" value="RPA1_DBD_B_like"/>
    <property type="match status" value="1"/>
</dbReference>
<dbReference type="InterPro" id="IPR047192">
    <property type="entry name" value="Euk_RPA1_DBD_C"/>
</dbReference>
<dbReference type="Pfam" id="PF08646">
    <property type="entry name" value="Rep_fac-A_C"/>
    <property type="match status" value="1"/>
</dbReference>
<dbReference type="Pfam" id="PF02721">
    <property type="entry name" value="DUF223"/>
    <property type="match status" value="1"/>
</dbReference>
<evidence type="ECO:0000256" key="5">
    <source>
        <dbReference type="ARBA" id="ARBA00023125"/>
    </source>
</evidence>
<dbReference type="PANTHER" id="PTHR47165:SF4">
    <property type="entry name" value="OS03G0429900 PROTEIN"/>
    <property type="match status" value="1"/>
</dbReference>
<comment type="similarity">
    <text evidence="1">Belongs to the replication factor A protein 1 family.</text>
</comment>
<protein>
    <recommendedName>
        <fullName evidence="10">Replication factor A C-terminal domain-containing protein</fullName>
    </recommendedName>
</protein>
<comment type="caution">
    <text evidence="8">The sequence shown here is derived from an EMBL/GenBank/DDBJ whole genome shotgun (WGS) entry which is preliminary data.</text>
</comment>
<accession>A0ABU6TGN5</accession>